<dbReference type="PANTHER" id="PTHR10252">
    <property type="entry name" value="HISTONE-LIKE TRANSCRIPTION FACTOR CCAAT-RELATED"/>
    <property type="match status" value="1"/>
</dbReference>
<dbReference type="InterPro" id="IPR003958">
    <property type="entry name" value="CBFA_NFYB_domain"/>
</dbReference>
<dbReference type="InterPro" id="IPR009072">
    <property type="entry name" value="Histone-fold"/>
</dbReference>
<dbReference type="GO" id="GO:0046982">
    <property type="term" value="F:protein heterodimerization activity"/>
    <property type="evidence" value="ECO:0007669"/>
    <property type="project" value="InterPro"/>
</dbReference>
<keyword evidence="11" id="KW-1185">Reference proteome</keyword>
<keyword evidence="5" id="KW-0804">Transcription</keyword>
<feature type="compositionally biased region" description="Pro residues" evidence="8">
    <location>
        <begin position="226"/>
        <end position="236"/>
    </location>
</feature>
<evidence type="ECO:0000256" key="5">
    <source>
        <dbReference type="ARBA" id="ARBA00023163"/>
    </source>
</evidence>
<feature type="domain" description="Transcription factor CBF/NF-Y/archaeal histone" evidence="9">
    <location>
        <begin position="79"/>
        <end position="142"/>
    </location>
</feature>
<dbReference type="Pfam" id="PF00808">
    <property type="entry name" value="CBFD_NFYB_HMF"/>
    <property type="match status" value="1"/>
</dbReference>
<dbReference type="AlphaFoldDB" id="A0A4D6KKD9"/>
<dbReference type="GO" id="GO:0000978">
    <property type="term" value="F:RNA polymerase II cis-regulatory region sequence-specific DNA binding"/>
    <property type="evidence" value="ECO:0007669"/>
    <property type="project" value="TreeGrafter"/>
</dbReference>
<evidence type="ECO:0000256" key="4">
    <source>
        <dbReference type="ARBA" id="ARBA00023159"/>
    </source>
</evidence>
<dbReference type="EMBL" id="CP039345">
    <property type="protein sequence ID" value="QCD77085.1"/>
    <property type="molecule type" value="Genomic_DNA"/>
</dbReference>
<reference evidence="10 11" key="1">
    <citation type="submission" date="2019-04" db="EMBL/GenBank/DDBJ databases">
        <title>An improved genome assembly and genetic linkage map for asparagus bean, Vigna unguiculata ssp. sesquipedialis.</title>
        <authorList>
            <person name="Xia Q."/>
            <person name="Zhang R."/>
            <person name="Dong Y."/>
        </authorList>
    </citation>
    <scope>NUCLEOTIDE SEQUENCE [LARGE SCALE GENOMIC DNA]</scope>
    <source>
        <tissue evidence="10">Leaf</tissue>
    </source>
</reference>
<dbReference type="GO" id="GO:0000981">
    <property type="term" value="F:DNA-binding transcription factor activity, RNA polymerase II-specific"/>
    <property type="evidence" value="ECO:0007669"/>
    <property type="project" value="TreeGrafter"/>
</dbReference>
<dbReference type="Gene3D" id="1.10.20.10">
    <property type="entry name" value="Histone, subunit A"/>
    <property type="match status" value="1"/>
</dbReference>
<evidence type="ECO:0000256" key="2">
    <source>
        <dbReference type="ARBA" id="ARBA00023015"/>
    </source>
</evidence>
<dbReference type="GO" id="GO:0005634">
    <property type="term" value="C:nucleus"/>
    <property type="evidence" value="ECO:0007669"/>
    <property type="project" value="UniProtKB-SubCell"/>
</dbReference>
<dbReference type="CDD" id="cd22908">
    <property type="entry name" value="HFD_NFYC-like"/>
    <property type="match status" value="1"/>
</dbReference>
<dbReference type="FunFam" id="1.10.20.10:FF:000006">
    <property type="entry name" value="Nuclear transcription factor Y subunit gamma"/>
    <property type="match status" value="1"/>
</dbReference>
<keyword evidence="3" id="KW-0238">DNA-binding</keyword>
<evidence type="ECO:0000259" key="9">
    <source>
        <dbReference type="Pfam" id="PF00808"/>
    </source>
</evidence>
<evidence type="ECO:0000313" key="10">
    <source>
        <dbReference type="EMBL" id="QCD77085.1"/>
    </source>
</evidence>
<dbReference type="InterPro" id="IPR050568">
    <property type="entry name" value="Transcr_DNA_Rep_Reg"/>
</dbReference>
<dbReference type="Proteomes" id="UP000501690">
    <property type="component" value="Linkage Group LG1"/>
</dbReference>
<accession>A0A4D6KKD9</accession>
<keyword evidence="4" id="KW-0010">Activator</keyword>
<evidence type="ECO:0000256" key="6">
    <source>
        <dbReference type="ARBA" id="ARBA00023242"/>
    </source>
</evidence>
<organism evidence="10 11">
    <name type="scientific">Vigna unguiculata</name>
    <name type="common">Cowpea</name>
    <dbReference type="NCBI Taxonomy" id="3917"/>
    <lineage>
        <taxon>Eukaryota</taxon>
        <taxon>Viridiplantae</taxon>
        <taxon>Streptophyta</taxon>
        <taxon>Embryophyta</taxon>
        <taxon>Tracheophyta</taxon>
        <taxon>Spermatophyta</taxon>
        <taxon>Magnoliopsida</taxon>
        <taxon>eudicotyledons</taxon>
        <taxon>Gunneridae</taxon>
        <taxon>Pentapetalae</taxon>
        <taxon>rosids</taxon>
        <taxon>fabids</taxon>
        <taxon>Fabales</taxon>
        <taxon>Fabaceae</taxon>
        <taxon>Papilionoideae</taxon>
        <taxon>50 kb inversion clade</taxon>
        <taxon>NPAAA clade</taxon>
        <taxon>indigoferoid/millettioid clade</taxon>
        <taxon>Phaseoleae</taxon>
        <taxon>Vigna</taxon>
    </lineage>
</organism>
<evidence type="ECO:0000256" key="1">
    <source>
        <dbReference type="ARBA" id="ARBA00004123"/>
    </source>
</evidence>
<dbReference type="SUPFAM" id="SSF47113">
    <property type="entry name" value="Histone-fold"/>
    <property type="match status" value="1"/>
</dbReference>
<feature type="region of interest" description="Disordered" evidence="8">
    <location>
        <begin position="1"/>
        <end position="59"/>
    </location>
</feature>
<feature type="region of interest" description="Disordered" evidence="8">
    <location>
        <begin position="213"/>
        <end position="250"/>
    </location>
</feature>
<keyword evidence="2" id="KW-0805">Transcription regulation</keyword>
<evidence type="ECO:0000256" key="3">
    <source>
        <dbReference type="ARBA" id="ARBA00023125"/>
    </source>
</evidence>
<comment type="similarity">
    <text evidence="7">Belongs to the NFYC/HAP5 subunit family.</text>
</comment>
<proteinExistence type="inferred from homology"/>
<protein>
    <submittedName>
        <fullName evidence="10">Nuclear transcription factor Y</fullName>
    </submittedName>
</protein>
<dbReference type="PANTHER" id="PTHR10252:SF8">
    <property type="entry name" value="NUCLEAR TRANSCRIPTION FACTOR Y SUBUNIT GAMMA"/>
    <property type="match status" value="1"/>
</dbReference>
<evidence type="ECO:0000313" key="11">
    <source>
        <dbReference type="Proteomes" id="UP000501690"/>
    </source>
</evidence>
<evidence type="ECO:0000256" key="8">
    <source>
        <dbReference type="SAM" id="MobiDB-lite"/>
    </source>
</evidence>
<feature type="compositionally biased region" description="Basic and acidic residues" evidence="8">
    <location>
        <begin position="1"/>
        <end position="25"/>
    </location>
</feature>
<name>A0A4D6KKD9_VIGUN</name>
<evidence type="ECO:0000256" key="7">
    <source>
        <dbReference type="ARBA" id="ARBA00038129"/>
    </source>
</evidence>
<comment type="subcellular location">
    <subcellularLocation>
        <location evidence="1">Nucleus</location>
    </subcellularLocation>
</comment>
<sequence length="250" mass="27559">MDEKKRDEGAKEGRGKSKVESDTKTDPPASPLALTIGPSAPSSSTQPQKKEPLEKQLSNFWAKQRQEVEEPSELRNHHSLPLARIKRIMKADEDVRMVSAEAPVLLAKACEMFIMELTMRAWSNVEENKRKTLSKNDIAAAMTKSDIYDFLIDIVPREDTRGSQVFPGVPGATPFPQTLSQIMPNYPVPPHQHAAAGSQSDAAAAQTMLMGMPLLDPTHPQQLQPPTFPSPMMPPNPEEENSPSPDSDDD</sequence>
<gene>
    <name evidence="10" type="ORF">DEO72_LG1g707</name>
</gene>
<keyword evidence="6" id="KW-0539">Nucleus</keyword>
<feature type="compositionally biased region" description="Acidic residues" evidence="8">
    <location>
        <begin position="237"/>
        <end position="250"/>
    </location>
</feature>